<dbReference type="SMART" id="SM00191">
    <property type="entry name" value="Int_alpha"/>
    <property type="match status" value="6"/>
</dbReference>
<evidence type="ECO:0000313" key="7">
    <source>
        <dbReference type="EMBL" id="MFC6153565.1"/>
    </source>
</evidence>
<evidence type="ECO:0000313" key="8">
    <source>
        <dbReference type="Proteomes" id="UP001596098"/>
    </source>
</evidence>
<accession>A0ABW1QY67</accession>
<evidence type="ECO:0000256" key="4">
    <source>
        <dbReference type="ARBA" id="ARBA00023180"/>
    </source>
</evidence>
<dbReference type="PANTHER" id="PTHR23221">
    <property type="entry name" value="GLYCOSYLPHOSPHATIDYLINOSITOL PHOSPHOLIPASE D"/>
    <property type="match status" value="1"/>
</dbReference>
<evidence type="ECO:0000256" key="3">
    <source>
        <dbReference type="ARBA" id="ARBA00022801"/>
    </source>
</evidence>
<dbReference type="InterPro" id="IPR032109">
    <property type="entry name" value="Big_3_5"/>
</dbReference>
<feature type="domain" description="Bacterial Ig-like" evidence="6">
    <location>
        <begin position="723"/>
        <end position="803"/>
    </location>
</feature>
<dbReference type="Gene3D" id="2.60.40.10">
    <property type="entry name" value="Immunoglobulins"/>
    <property type="match status" value="3"/>
</dbReference>
<dbReference type="PROSITE" id="PS51470">
    <property type="entry name" value="FG_GAP"/>
    <property type="match status" value="1"/>
</dbReference>
<name>A0ABW1QY67_9ACTN</name>
<dbReference type="SUPFAM" id="SSF69318">
    <property type="entry name" value="Integrin alpha N-terminal domain"/>
    <property type="match status" value="1"/>
</dbReference>
<protein>
    <submittedName>
        <fullName evidence="7">Ig-like domain repeat protein</fullName>
    </submittedName>
</protein>
<evidence type="ECO:0000256" key="5">
    <source>
        <dbReference type="SAM" id="SignalP"/>
    </source>
</evidence>
<dbReference type="EMBL" id="JBHSQI010000003">
    <property type="protein sequence ID" value="MFC6153565.1"/>
    <property type="molecule type" value="Genomic_DNA"/>
</dbReference>
<keyword evidence="1 5" id="KW-0732">Signal</keyword>
<dbReference type="InterPro" id="IPR013783">
    <property type="entry name" value="Ig-like_fold"/>
</dbReference>
<evidence type="ECO:0000256" key="2">
    <source>
        <dbReference type="ARBA" id="ARBA00022737"/>
    </source>
</evidence>
<keyword evidence="8" id="KW-1185">Reference proteome</keyword>
<dbReference type="PANTHER" id="PTHR23221:SF7">
    <property type="entry name" value="PHOSPHATIDYLINOSITOL-GLYCAN-SPECIFIC PHOSPHOLIPASE D"/>
    <property type="match status" value="1"/>
</dbReference>
<feature type="signal peptide" evidence="5">
    <location>
        <begin position="1"/>
        <end position="22"/>
    </location>
</feature>
<keyword evidence="3" id="KW-0378">Hydrolase</keyword>
<feature type="chain" id="PRO_5046125110" evidence="5">
    <location>
        <begin position="23"/>
        <end position="903"/>
    </location>
</feature>
<feature type="domain" description="Bacterial Ig-like" evidence="6">
    <location>
        <begin position="630"/>
        <end position="710"/>
    </location>
</feature>
<evidence type="ECO:0000256" key="1">
    <source>
        <dbReference type="ARBA" id="ARBA00022729"/>
    </source>
</evidence>
<proteinExistence type="predicted"/>
<dbReference type="Pfam" id="PF01839">
    <property type="entry name" value="FG-GAP"/>
    <property type="match status" value="3"/>
</dbReference>
<gene>
    <name evidence="7" type="ORF">ACFPWU_07790</name>
</gene>
<dbReference type="Proteomes" id="UP001596098">
    <property type="component" value="Unassembled WGS sequence"/>
</dbReference>
<dbReference type="InterPro" id="IPR013517">
    <property type="entry name" value="FG-GAP"/>
</dbReference>
<dbReference type="Gene3D" id="2.130.10.130">
    <property type="entry name" value="Integrin alpha, N-terminal"/>
    <property type="match status" value="4"/>
</dbReference>
<organism evidence="7 8">
    <name type="scientific">Nocardioides yefusunii</name>
    <dbReference type="NCBI Taxonomy" id="2500546"/>
    <lineage>
        <taxon>Bacteria</taxon>
        <taxon>Bacillati</taxon>
        <taxon>Actinomycetota</taxon>
        <taxon>Actinomycetes</taxon>
        <taxon>Propionibacteriales</taxon>
        <taxon>Nocardioidaceae</taxon>
        <taxon>Nocardioides</taxon>
    </lineage>
</organism>
<reference evidence="8" key="1">
    <citation type="journal article" date="2019" name="Int. J. Syst. Evol. Microbiol.">
        <title>The Global Catalogue of Microorganisms (GCM) 10K type strain sequencing project: providing services to taxonomists for standard genome sequencing and annotation.</title>
        <authorList>
            <consortium name="The Broad Institute Genomics Platform"/>
            <consortium name="The Broad Institute Genome Sequencing Center for Infectious Disease"/>
            <person name="Wu L."/>
            <person name="Ma J."/>
        </authorList>
    </citation>
    <scope>NUCLEOTIDE SEQUENCE [LARGE SCALE GENOMIC DNA]</scope>
    <source>
        <strain evidence="8">DFY28</strain>
    </source>
</reference>
<sequence length="903" mass="90609">MKKQSLAAVSLTLLVTGLTAPAVVASAEPAESADSVASRQVAFSGENTSFGSALSQSSCDVNGDQIDDTVVGDQNWNRQGHAKVGAAYVILGAKDRIGGDTTDPSSANAVRLGGMAKTVSGGIWAGFSVSCLGDVNGDGFDDVVVGHGSRMHHQAAVVFGAKDFGPVDLGNLGERGYLINDPGADDTTTRDKATDNFGHSVGSAGDVDGDGLADIAVSDNLADYNGNNAGRVWIVKGKKTSADVDVQADTDQVIMTIDGTEGSRLAGATSVGDANGDGKADLVIGAYTATPYGTSAPVAGAAHVVHGGVSSQVVLGTDEAPGFDVFGSTRGRDRLGMSVAAIGDVNDDGLTDFIAGGDGVTNGTATRHGGAAVVLGSASTNTVMTDPTSEISVFECADGSVSDDCAGSEKIARGHWINGASANSKAGFAVAGVDGTGDVLVGAYGESPRGAAYLLHVDGERTSTLELADLTAEQGERFTPDLGSGAYGRTLASVGDFDGNGAQDFWFGGASSTLAMVLRGDLDTEVSATAATDVEAGEESTLTVRVAALLEQFADDVAGTVTLAVDGEQVAGSTEVVDGVAAVTVPALATGAHTVSATFVPAAGAGVKAGTATAALEVAPRTAKGRLSLDSRTVSVGDEIEAVLTSAQDLTGEVAFVVDGTEVSTAAFSDGEAVVMLSGLTAGRHTVKAVYAGDESFAGFETAATTLRVNKVDAEIGAVKVSKRSLVAGTGPVTVTVAVPGAGSGTVNLYDNGSRIGAAAVRSGVATFTLVSPRAGSHALSARFLGNAELKASSLSDETVVQVRKARLAKVKVAAKKFARGKKPKVTVILGKLDNGAYPVGKVTVTSGGRSYTKAVTAASQGKVVVTLKASTTKVRVRAAFTPTDRVNVAPATSAKVTVGMRR</sequence>
<keyword evidence="2" id="KW-0677">Repeat</keyword>
<keyword evidence="4" id="KW-0325">Glycoprotein</keyword>
<dbReference type="RefSeq" id="WP_128221371.1">
    <property type="nucleotide sequence ID" value="NZ_CP034929.1"/>
</dbReference>
<evidence type="ECO:0000259" key="6">
    <source>
        <dbReference type="Pfam" id="PF16640"/>
    </source>
</evidence>
<dbReference type="InterPro" id="IPR013519">
    <property type="entry name" value="Int_alpha_beta-p"/>
</dbReference>
<dbReference type="InterPro" id="IPR028994">
    <property type="entry name" value="Integrin_alpha_N"/>
</dbReference>
<dbReference type="Pfam" id="PF16640">
    <property type="entry name" value="Big_3_5"/>
    <property type="match status" value="2"/>
</dbReference>
<comment type="caution">
    <text evidence="7">The sequence shown here is derived from an EMBL/GenBank/DDBJ whole genome shotgun (WGS) entry which is preliminary data.</text>
</comment>